<name>A0A8B6CKG0_MYTGA</name>
<feature type="non-terminal residue" evidence="1">
    <location>
        <position position="1"/>
    </location>
</feature>
<dbReference type="AlphaFoldDB" id="A0A8B6CKG0"/>
<accession>A0A8B6CKG0</accession>
<comment type="caution">
    <text evidence="1">The sequence shown here is derived from an EMBL/GenBank/DDBJ whole genome shotgun (WGS) entry which is preliminary data.</text>
</comment>
<evidence type="ECO:0000313" key="2">
    <source>
        <dbReference type="Proteomes" id="UP000596742"/>
    </source>
</evidence>
<gene>
    <name evidence="1" type="ORF">MGAL_10B066025</name>
</gene>
<sequence length="171" mass="19377">NVISKDCRTGQKLRVNIQGDKICCITVKCEKSQQFRYCHIDGESDICKNCTNNSYTNDPIDTSQWPYHDEEQYQSEPDVCVSPPSCEADGVVLVGRECVCNLNGGYWGTDQHNCQLDKKNCRRAGVQLTLEDDYRMVNVILIHAKTEIYHKSHVGKCTGSIKSPKKKQKKS</sequence>
<organism evidence="1 2">
    <name type="scientific">Mytilus galloprovincialis</name>
    <name type="common">Mediterranean mussel</name>
    <dbReference type="NCBI Taxonomy" id="29158"/>
    <lineage>
        <taxon>Eukaryota</taxon>
        <taxon>Metazoa</taxon>
        <taxon>Spiralia</taxon>
        <taxon>Lophotrochozoa</taxon>
        <taxon>Mollusca</taxon>
        <taxon>Bivalvia</taxon>
        <taxon>Autobranchia</taxon>
        <taxon>Pteriomorphia</taxon>
        <taxon>Mytilida</taxon>
        <taxon>Mytiloidea</taxon>
        <taxon>Mytilidae</taxon>
        <taxon>Mytilinae</taxon>
        <taxon>Mytilus</taxon>
    </lineage>
</organism>
<dbReference type="Proteomes" id="UP000596742">
    <property type="component" value="Unassembled WGS sequence"/>
</dbReference>
<proteinExistence type="predicted"/>
<evidence type="ECO:0000313" key="1">
    <source>
        <dbReference type="EMBL" id="VDI06627.1"/>
    </source>
</evidence>
<protein>
    <submittedName>
        <fullName evidence="1">Uncharacterized protein</fullName>
    </submittedName>
</protein>
<dbReference type="EMBL" id="UYJE01001949">
    <property type="protein sequence ID" value="VDI06627.1"/>
    <property type="molecule type" value="Genomic_DNA"/>
</dbReference>
<keyword evidence="2" id="KW-1185">Reference proteome</keyword>
<dbReference type="OrthoDB" id="6123759at2759"/>
<reference evidence="1" key="1">
    <citation type="submission" date="2018-11" db="EMBL/GenBank/DDBJ databases">
        <authorList>
            <person name="Alioto T."/>
            <person name="Alioto T."/>
        </authorList>
    </citation>
    <scope>NUCLEOTIDE SEQUENCE</scope>
</reference>